<name>A0ABR0LPS8_9PEZI</name>
<keyword evidence="10" id="KW-1185">Reference proteome</keyword>
<protein>
    <recommendedName>
        <fullName evidence="8">VASt domain-containing protein</fullName>
    </recommendedName>
</protein>
<feature type="transmembrane region" description="Helical" evidence="7">
    <location>
        <begin position="430"/>
        <end position="453"/>
    </location>
</feature>
<evidence type="ECO:0000256" key="4">
    <source>
        <dbReference type="ARBA" id="ARBA00022989"/>
    </source>
</evidence>
<evidence type="ECO:0000256" key="2">
    <source>
        <dbReference type="ARBA" id="ARBA00006582"/>
    </source>
</evidence>
<feature type="region of interest" description="Disordered" evidence="6">
    <location>
        <begin position="74"/>
        <end position="159"/>
    </location>
</feature>
<evidence type="ECO:0000256" key="3">
    <source>
        <dbReference type="ARBA" id="ARBA00022692"/>
    </source>
</evidence>
<dbReference type="PROSITE" id="PS51778">
    <property type="entry name" value="VAST"/>
    <property type="match status" value="1"/>
</dbReference>
<proteinExistence type="inferred from homology"/>
<evidence type="ECO:0000256" key="5">
    <source>
        <dbReference type="ARBA" id="ARBA00023136"/>
    </source>
</evidence>
<dbReference type="EMBL" id="JAVRRA010016554">
    <property type="protein sequence ID" value="KAK5201621.1"/>
    <property type="molecule type" value="Genomic_DNA"/>
</dbReference>
<dbReference type="PANTHER" id="PTHR23319:SF4">
    <property type="entry name" value="GRAM DOMAIN CONTAINING 1B, ISOFORM E"/>
    <property type="match status" value="1"/>
</dbReference>
<dbReference type="Proteomes" id="UP001357485">
    <property type="component" value="Unassembled WGS sequence"/>
</dbReference>
<dbReference type="Pfam" id="PF16016">
    <property type="entry name" value="VASt"/>
    <property type="match status" value="1"/>
</dbReference>
<dbReference type="Gene3D" id="2.30.29.30">
    <property type="entry name" value="Pleckstrin-homology domain (PH domain)/Phosphotyrosine-binding domain (PTB)"/>
    <property type="match status" value="1"/>
</dbReference>
<evidence type="ECO:0000313" key="10">
    <source>
        <dbReference type="Proteomes" id="UP001357485"/>
    </source>
</evidence>
<evidence type="ECO:0000313" key="9">
    <source>
        <dbReference type="EMBL" id="KAK5201621.1"/>
    </source>
</evidence>
<comment type="similarity">
    <text evidence="2">Belongs to the YSP2 family.</text>
</comment>
<comment type="caution">
    <text evidence="9">The sequence shown here is derived from an EMBL/GenBank/DDBJ whole genome shotgun (WGS) entry which is preliminary data.</text>
</comment>
<dbReference type="InterPro" id="IPR051482">
    <property type="entry name" value="Cholesterol_transport"/>
</dbReference>
<reference evidence="9 10" key="1">
    <citation type="submission" date="2023-08" db="EMBL/GenBank/DDBJ databases">
        <title>Black Yeasts Isolated from many extreme environments.</title>
        <authorList>
            <person name="Coleine C."/>
            <person name="Stajich J.E."/>
            <person name="Selbmann L."/>
        </authorList>
    </citation>
    <scope>NUCLEOTIDE SEQUENCE [LARGE SCALE GENOMIC DNA]</scope>
    <source>
        <strain evidence="9 10">CCFEE 536</strain>
    </source>
</reference>
<keyword evidence="3 7" id="KW-0812">Transmembrane</keyword>
<keyword evidence="4 7" id="KW-1133">Transmembrane helix</keyword>
<feature type="non-terminal residue" evidence="9">
    <location>
        <position position="1"/>
    </location>
</feature>
<evidence type="ECO:0000256" key="6">
    <source>
        <dbReference type="SAM" id="MobiDB-lite"/>
    </source>
</evidence>
<dbReference type="PANTHER" id="PTHR23319">
    <property type="entry name" value="GRAM DOMAIN CONTAINING 1B, ISOFORM E"/>
    <property type="match status" value="1"/>
</dbReference>
<keyword evidence="5 7" id="KW-0472">Membrane</keyword>
<comment type="subcellular location">
    <subcellularLocation>
        <location evidence="1">Membrane</location>
        <topology evidence="1">Single-pass membrane protein</topology>
    </subcellularLocation>
</comment>
<evidence type="ECO:0000256" key="1">
    <source>
        <dbReference type="ARBA" id="ARBA00004167"/>
    </source>
</evidence>
<dbReference type="InterPro" id="IPR011993">
    <property type="entry name" value="PH-like_dom_sf"/>
</dbReference>
<feature type="compositionally biased region" description="Basic and acidic residues" evidence="6">
    <location>
        <begin position="81"/>
        <end position="90"/>
    </location>
</feature>
<gene>
    <name evidence="9" type="ORF">LTR16_002036</name>
</gene>
<feature type="domain" description="VASt" evidence="8">
    <location>
        <begin position="195"/>
        <end position="368"/>
    </location>
</feature>
<dbReference type="InterPro" id="IPR031968">
    <property type="entry name" value="VASt"/>
</dbReference>
<evidence type="ECO:0000256" key="7">
    <source>
        <dbReference type="SAM" id="Phobius"/>
    </source>
</evidence>
<accession>A0ABR0LPS8</accession>
<evidence type="ECO:0000259" key="8">
    <source>
        <dbReference type="PROSITE" id="PS51778"/>
    </source>
</evidence>
<dbReference type="InterPro" id="IPR004182">
    <property type="entry name" value="GRAM"/>
</dbReference>
<feature type="region of interest" description="Disordered" evidence="6">
    <location>
        <begin position="370"/>
        <end position="405"/>
    </location>
</feature>
<sequence length="565" mass="61110">NILGWVTNLVISFDEVVSIEKKSTAVIFPNAIVIQTLHARNIFASLVSRDSTYDLLVGIWKISHPNLKSSVNGVTLDDAGTGDKTEKADLIEEEDGSVDGSDDDDVYDEDAEEEDDMGSYTEPGNGSIAGSDIGDGAKALSRKPSATAVGAPGSNGIPTQGLEKADAVVTGAAVSADFPGPPMHAPTECSDQDSHYDKLLTDTLIPAPLGKVYSMMFGPASGAFMRKWLVEDQKSTDLQLEDDKKGLGDDTRTLSYSFIKPLNAPIGPKQTKCIVTCNLEAFDLEKAVTVLCSTQTPDVPSGNIFTTKTKYCLMWGSGNSTRLIMTCTVEWTGKSWLKGPIEKGANDGQTLYAKDIVAALRAAVTTKPPVRGTVRGKGGKGKRRREAFDTAGTEAGRATDAAKDARTQQKDKSWGVLEPLHGIFGPIVDIVGSVITAPVIFGIFCILLAWMWFRQPTTTSGTGSVGFSGLGTPQRIAAYEEIWRREESELWDWLEERVGLEDVQAGGFDGKKKAKTVKTFEGMLESERMSERQIDDAIRVTEERLGALKEAVEKRKVRKRGTKQP</sequence>
<feature type="compositionally biased region" description="Acidic residues" evidence="6">
    <location>
        <begin position="91"/>
        <end position="117"/>
    </location>
</feature>
<dbReference type="Pfam" id="PF02893">
    <property type="entry name" value="GRAM"/>
    <property type="match status" value="1"/>
</dbReference>
<organism evidence="9 10">
    <name type="scientific">Cryomyces antarcticus</name>
    <dbReference type="NCBI Taxonomy" id="329879"/>
    <lineage>
        <taxon>Eukaryota</taxon>
        <taxon>Fungi</taxon>
        <taxon>Dikarya</taxon>
        <taxon>Ascomycota</taxon>
        <taxon>Pezizomycotina</taxon>
        <taxon>Dothideomycetes</taxon>
        <taxon>Dothideomycetes incertae sedis</taxon>
        <taxon>Cryomyces</taxon>
    </lineage>
</organism>